<evidence type="ECO:0000256" key="10">
    <source>
        <dbReference type="ARBA" id="ARBA00048743"/>
    </source>
</evidence>
<dbReference type="GO" id="GO:0006227">
    <property type="term" value="P:dUDP biosynthetic process"/>
    <property type="evidence" value="ECO:0007669"/>
    <property type="project" value="TreeGrafter"/>
</dbReference>
<keyword evidence="5 12" id="KW-0545">Nucleotide biosynthesis</keyword>
<feature type="domain" description="Thymidylate kinase-like" evidence="13">
    <location>
        <begin position="8"/>
        <end position="199"/>
    </location>
</feature>
<dbReference type="InterPro" id="IPR027417">
    <property type="entry name" value="P-loop_NTPase"/>
</dbReference>
<comment type="similarity">
    <text evidence="1 12">Belongs to the thymidylate kinase family.</text>
</comment>
<keyword evidence="4 12" id="KW-0808">Transferase</keyword>
<evidence type="ECO:0000256" key="11">
    <source>
        <dbReference type="ARBA" id="ARBA00057735"/>
    </source>
</evidence>
<dbReference type="GO" id="GO:0006235">
    <property type="term" value="P:dTTP biosynthetic process"/>
    <property type="evidence" value="ECO:0007669"/>
    <property type="project" value="UniProtKB-UniRule"/>
</dbReference>
<evidence type="ECO:0000313" key="14">
    <source>
        <dbReference type="EMBL" id="PMP71424.1"/>
    </source>
</evidence>
<evidence type="ECO:0000256" key="3">
    <source>
        <dbReference type="ARBA" id="ARBA00017144"/>
    </source>
</evidence>
<dbReference type="SUPFAM" id="SSF52540">
    <property type="entry name" value="P-loop containing nucleoside triphosphate hydrolases"/>
    <property type="match status" value="1"/>
</dbReference>
<evidence type="ECO:0000259" key="13">
    <source>
        <dbReference type="Pfam" id="PF02223"/>
    </source>
</evidence>
<dbReference type="Gene3D" id="3.40.50.300">
    <property type="entry name" value="P-loop containing nucleotide triphosphate hydrolases"/>
    <property type="match status" value="1"/>
</dbReference>
<dbReference type="AlphaFoldDB" id="A0A2J6WM14"/>
<evidence type="ECO:0000313" key="15">
    <source>
        <dbReference type="Proteomes" id="UP000242881"/>
    </source>
</evidence>
<evidence type="ECO:0000256" key="5">
    <source>
        <dbReference type="ARBA" id="ARBA00022727"/>
    </source>
</evidence>
<dbReference type="EC" id="2.7.4.9" evidence="2 12"/>
<dbReference type="InterPro" id="IPR018095">
    <property type="entry name" value="Thymidylate_kin_CS"/>
</dbReference>
<evidence type="ECO:0000256" key="7">
    <source>
        <dbReference type="ARBA" id="ARBA00022777"/>
    </source>
</evidence>
<dbReference type="Proteomes" id="UP000242881">
    <property type="component" value="Unassembled WGS sequence"/>
</dbReference>
<dbReference type="EMBL" id="PNIN01000041">
    <property type="protein sequence ID" value="PMP71424.1"/>
    <property type="molecule type" value="Genomic_DNA"/>
</dbReference>
<dbReference type="GO" id="GO:0005524">
    <property type="term" value="F:ATP binding"/>
    <property type="evidence" value="ECO:0007669"/>
    <property type="project" value="UniProtKB-UniRule"/>
</dbReference>
<comment type="function">
    <text evidence="11 12">Phosphorylation of dTMP to form dTDP in both de novo and salvage pathways of dTTP synthesis.</text>
</comment>
<protein>
    <recommendedName>
        <fullName evidence="3 12">Thymidylate kinase</fullName>
        <ecNumber evidence="2 12">2.7.4.9</ecNumber>
    </recommendedName>
    <alternativeName>
        <fullName evidence="9 12">dTMP kinase</fullName>
    </alternativeName>
</protein>
<evidence type="ECO:0000256" key="2">
    <source>
        <dbReference type="ARBA" id="ARBA00012980"/>
    </source>
</evidence>
<dbReference type="FunFam" id="3.40.50.300:FF:000225">
    <property type="entry name" value="Thymidylate kinase"/>
    <property type="match status" value="1"/>
</dbReference>
<proteinExistence type="inferred from homology"/>
<dbReference type="GO" id="GO:0004798">
    <property type="term" value="F:dTMP kinase activity"/>
    <property type="evidence" value="ECO:0007669"/>
    <property type="project" value="UniProtKB-UniRule"/>
</dbReference>
<comment type="caution">
    <text evidence="14">The sequence shown here is derived from an EMBL/GenBank/DDBJ whole genome shotgun (WGS) entry which is preliminary data.</text>
</comment>
<dbReference type="GO" id="GO:0006233">
    <property type="term" value="P:dTDP biosynthetic process"/>
    <property type="evidence" value="ECO:0007669"/>
    <property type="project" value="InterPro"/>
</dbReference>
<dbReference type="Pfam" id="PF02223">
    <property type="entry name" value="Thymidylate_kin"/>
    <property type="match status" value="1"/>
</dbReference>
<dbReference type="GO" id="GO:0005829">
    <property type="term" value="C:cytosol"/>
    <property type="evidence" value="ECO:0007669"/>
    <property type="project" value="TreeGrafter"/>
</dbReference>
<name>A0A2J6WM14_9BACT</name>
<dbReference type="InterPro" id="IPR018094">
    <property type="entry name" value="Thymidylate_kinase"/>
</dbReference>
<dbReference type="CDD" id="cd01672">
    <property type="entry name" value="TMPK"/>
    <property type="match status" value="1"/>
</dbReference>
<dbReference type="InterPro" id="IPR039430">
    <property type="entry name" value="Thymidylate_kin-like_dom"/>
</dbReference>
<reference evidence="14 15" key="1">
    <citation type="submission" date="2018-01" db="EMBL/GenBank/DDBJ databases">
        <title>Metagenomic assembled genomes from two thermal pools in the Uzon Caldera, Kamchatka, Russia.</title>
        <authorList>
            <person name="Wilkins L."/>
            <person name="Ettinger C."/>
        </authorList>
    </citation>
    <scope>NUCLEOTIDE SEQUENCE [LARGE SCALE GENOMIC DNA]</scope>
    <source>
        <strain evidence="14">ZAV-05</strain>
    </source>
</reference>
<keyword evidence="8 12" id="KW-0067">ATP-binding</keyword>
<dbReference type="PANTHER" id="PTHR10344">
    <property type="entry name" value="THYMIDYLATE KINASE"/>
    <property type="match status" value="1"/>
</dbReference>
<evidence type="ECO:0000256" key="4">
    <source>
        <dbReference type="ARBA" id="ARBA00022679"/>
    </source>
</evidence>
<dbReference type="PROSITE" id="PS01331">
    <property type="entry name" value="THYMIDYLATE_KINASE"/>
    <property type="match status" value="1"/>
</dbReference>
<evidence type="ECO:0000256" key="12">
    <source>
        <dbReference type="HAMAP-Rule" id="MF_00165"/>
    </source>
</evidence>
<feature type="binding site" evidence="12">
    <location>
        <begin position="10"/>
        <end position="17"/>
    </location>
    <ligand>
        <name>ATP</name>
        <dbReference type="ChEBI" id="CHEBI:30616"/>
    </ligand>
</feature>
<keyword evidence="6 12" id="KW-0547">Nucleotide-binding</keyword>
<accession>A0A2J6WM14</accession>
<dbReference type="NCBIfam" id="TIGR00041">
    <property type="entry name" value="DTMP_kinase"/>
    <property type="match status" value="1"/>
</dbReference>
<sequence length="214" mass="24513">MKPFYAAIDGIDGCGKTTQIKMLSDYLERLNIPFYVTKEPGGTDIGGILRKILISKAYHVEPETELLLYSADRLEHQRKVIIPNMKNGYSVISDRFISSTYAYQVFGRGLDQSLLDFLRNISVSIYPDVTIIIDIEPAVALERAKNRLKKHGMMEKEGKFESLNIDFYAKVRDGFLWYANNFKNVVVLDGNKSIESLFGDIKNRINEFLNDIWV</sequence>
<evidence type="ECO:0000256" key="9">
    <source>
        <dbReference type="ARBA" id="ARBA00029962"/>
    </source>
</evidence>
<evidence type="ECO:0000256" key="6">
    <source>
        <dbReference type="ARBA" id="ARBA00022741"/>
    </source>
</evidence>
<organism evidence="14 15">
    <name type="scientific">Calditerrivibrio nitroreducens</name>
    <dbReference type="NCBI Taxonomy" id="477976"/>
    <lineage>
        <taxon>Bacteria</taxon>
        <taxon>Pseudomonadati</taxon>
        <taxon>Deferribacterota</taxon>
        <taxon>Deferribacteres</taxon>
        <taxon>Deferribacterales</taxon>
        <taxon>Calditerrivibrionaceae</taxon>
    </lineage>
</organism>
<comment type="catalytic activity">
    <reaction evidence="10 12">
        <text>dTMP + ATP = dTDP + ADP</text>
        <dbReference type="Rhea" id="RHEA:13517"/>
        <dbReference type="ChEBI" id="CHEBI:30616"/>
        <dbReference type="ChEBI" id="CHEBI:58369"/>
        <dbReference type="ChEBI" id="CHEBI:63528"/>
        <dbReference type="ChEBI" id="CHEBI:456216"/>
        <dbReference type="EC" id="2.7.4.9"/>
    </reaction>
</comment>
<keyword evidence="7 12" id="KW-0418">Kinase</keyword>
<evidence type="ECO:0000256" key="8">
    <source>
        <dbReference type="ARBA" id="ARBA00022840"/>
    </source>
</evidence>
<gene>
    <name evidence="12 14" type="primary">tmk</name>
    <name evidence="14" type="ORF">C0187_04040</name>
</gene>
<dbReference type="HAMAP" id="MF_00165">
    <property type="entry name" value="Thymidylate_kinase"/>
    <property type="match status" value="1"/>
</dbReference>
<evidence type="ECO:0000256" key="1">
    <source>
        <dbReference type="ARBA" id="ARBA00009776"/>
    </source>
</evidence>
<dbReference type="PANTHER" id="PTHR10344:SF4">
    <property type="entry name" value="UMP-CMP KINASE 2, MITOCHONDRIAL"/>
    <property type="match status" value="1"/>
</dbReference>